<dbReference type="GO" id="GO:0016887">
    <property type="term" value="F:ATP hydrolysis activity"/>
    <property type="evidence" value="ECO:0007669"/>
    <property type="project" value="InterPro"/>
</dbReference>
<keyword evidence="7" id="KW-0547">Nucleotide-binding</keyword>
<evidence type="ECO:0000256" key="9">
    <source>
        <dbReference type="ARBA" id="ARBA00022840"/>
    </source>
</evidence>
<organism evidence="18 19">
    <name type="scientific">Seminavis robusta</name>
    <dbReference type="NCBI Taxonomy" id="568900"/>
    <lineage>
        <taxon>Eukaryota</taxon>
        <taxon>Sar</taxon>
        <taxon>Stramenopiles</taxon>
        <taxon>Ochrophyta</taxon>
        <taxon>Bacillariophyta</taxon>
        <taxon>Bacillariophyceae</taxon>
        <taxon>Bacillariophycidae</taxon>
        <taxon>Naviculales</taxon>
        <taxon>Naviculaceae</taxon>
        <taxon>Seminavis</taxon>
    </lineage>
</organism>
<gene>
    <name evidence="18" type="ORF">SEMRO_1055_G236050.1</name>
</gene>
<reference evidence="18" key="1">
    <citation type="submission" date="2020-06" db="EMBL/GenBank/DDBJ databases">
        <authorList>
            <consortium name="Plant Systems Biology data submission"/>
        </authorList>
    </citation>
    <scope>NUCLEOTIDE SEQUENCE</scope>
    <source>
        <strain evidence="18">D6</strain>
    </source>
</reference>
<evidence type="ECO:0000256" key="2">
    <source>
        <dbReference type="ARBA" id="ARBA00012790"/>
    </source>
</evidence>
<dbReference type="EC" id="7.2.2.10" evidence="2"/>
<evidence type="ECO:0000256" key="4">
    <source>
        <dbReference type="ARBA" id="ARBA00022568"/>
    </source>
</evidence>
<dbReference type="SUPFAM" id="SSF56784">
    <property type="entry name" value="HAD-like"/>
    <property type="match status" value="1"/>
</dbReference>
<evidence type="ECO:0000256" key="16">
    <source>
        <dbReference type="SAM" id="Phobius"/>
    </source>
</evidence>
<dbReference type="Gene3D" id="1.20.1110.10">
    <property type="entry name" value="Calcium-transporting ATPase, transmembrane domain"/>
    <property type="match status" value="3"/>
</dbReference>
<dbReference type="Pfam" id="PF13246">
    <property type="entry name" value="Cation_ATPase"/>
    <property type="match status" value="1"/>
</dbReference>
<dbReference type="NCBIfam" id="TIGR01494">
    <property type="entry name" value="ATPase_P-type"/>
    <property type="match status" value="2"/>
</dbReference>
<evidence type="ECO:0000256" key="13">
    <source>
        <dbReference type="ARBA" id="ARBA00023065"/>
    </source>
</evidence>
<dbReference type="InterPro" id="IPR004014">
    <property type="entry name" value="ATPase_P-typ_cation-transptr_N"/>
</dbReference>
<keyword evidence="6" id="KW-0479">Metal-binding</keyword>
<keyword evidence="3" id="KW-0813">Transport</keyword>
<evidence type="ECO:0000256" key="1">
    <source>
        <dbReference type="ARBA" id="ARBA00004127"/>
    </source>
</evidence>
<feature type="transmembrane region" description="Helical" evidence="16">
    <location>
        <begin position="1117"/>
        <end position="1143"/>
    </location>
</feature>
<dbReference type="SUPFAM" id="SSF81665">
    <property type="entry name" value="Calcium ATPase, transmembrane domain M"/>
    <property type="match status" value="1"/>
</dbReference>
<dbReference type="GO" id="GO:0005886">
    <property type="term" value="C:plasma membrane"/>
    <property type="evidence" value="ECO:0007669"/>
    <property type="project" value="TreeGrafter"/>
</dbReference>
<dbReference type="Pfam" id="PF00689">
    <property type="entry name" value="Cation_ATPase_C"/>
    <property type="match status" value="1"/>
</dbReference>
<dbReference type="InterPro" id="IPR023214">
    <property type="entry name" value="HAD_sf"/>
</dbReference>
<dbReference type="Gene3D" id="2.70.150.10">
    <property type="entry name" value="Calcium-transporting ATPase, cytoplasmic transduction domain A"/>
    <property type="match status" value="1"/>
</dbReference>
<dbReference type="InterPro" id="IPR059000">
    <property type="entry name" value="ATPase_P-type_domA"/>
</dbReference>
<dbReference type="Pfam" id="PF08282">
    <property type="entry name" value="Hydrolase_3"/>
    <property type="match status" value="1"/>
</dbReference>
<dbReference type="InterPro" id="IPR001757">
    <property type="entry name" value="P_typ_ATPase"/>
</dbReference>
<feature type="transmembrane region" description="Helical" evidence="16">
    <location>
        <begin position="1035"/>
        <end position="1051"/>
    </location>
</feature>
<accession>A0A9N8HP52</accession>
<comment type="caution">
    <text evidence="18">The sequence shown here is derived from an EMBL/GenBank/DDBJ whole genome shotgun (WGS) entry which is preliminary data.</text>
</comment>
<keyword evidence="10" id="KW-0460">Magnesium</keyword>
<dbReference type="PANTHER" id="PTHR24093">
    <property type="entry name" value="CATION TRANSPORTING ATPASE"/>
    <property type="match status" value="1"/>
</dbReference>
<evidence type="ECO:0000256" key="7">
    <source>
        <dbReference type="ARBA" id="ARBA00022741"/>
    </source>
</evidence>
<evidence type="ECO:0000259" key="17">
    <source>
        <dbReference type="SMART" id="SM00831"/>
    </source>
</evidence>
<dbReference type="InterPro" id="IPR044492">
    <property type="entry name" value="P_typ_ATPase_HD_dom"/>
</dbReference>
<keyword evidence="9" id="KW-0067">ATP-binding</keyword>
<dbReference type="Pfam" id="PF00122">
    <property type="entry name" value="E1-E2_ATPase"/>
    <property type="match status" value="1"/>
</dbReference>
<dbReference type="SFLD" id="SFLDF00027">
    <property type="entry name" value="p-type_atpase"/>
    <property type="match status" value="1"/>
</dbReference>
<keyword evidence="13" id="KW-0406">Ion transport</keyword>
<keyword evidence="14 16" id="KW-0472">Membrane</keyword>
<evidence type="ECO:0000256" key="6">
    <source>
        <dbReference type="ARBA" id="ARBA00022723"/>
    </source>
</evidence>
<keyword evidence="11" id="KW-1278">Translocase</keyword>
<evidence type="ECO:0000256" key="3">
    <source>
        <dbReference type="ARBA" id="ARBA00022448"/>
    </source>
</evidence>
<dbReference type="OrthoDB" id="116380at2759"/>
<dbReference type="GO" id="GO:0005524">
    <property type="term" value="F:ATP binding"/>
    <property type="evidence" value="ECO:0007669"/>
    <property type="project" value="UniProtKB-KW"/>
</dbReference>
<dbReference type="InterPro" id="IPR036412">
    <property type="entry name" value="HAD-like_sf"/>
</dbReference>
<keyword evidence="12 16" id="KW-1133">Transmembrane helix</keyword>
<dbReference type="AlphaFoldDB" id="A0A9N8HP52"/>
<dbReference type="GO" id="GO:0012505">
    <property type="term" value="C:endomembrane system"/>
    <property type="evidence" value="ECO:0007669"/>
    <property type="project" value="UniProtKB-SubCell"/>
</dbReference>
<evidence type="ECO:0000256" key="14">
    <source>
        <dbReference type="ARBA" id="ARBA00023136"/>
    </source>
</evidence>
<dbReference type="InterPro" id="IPR006068">
    <property type="entry name" value="ATPase_P-typ_cation-transptr_C"/>
</dbReference>
<evidence type="ECO:0000256" key="12">
    <source>
        <dbReference type="ARBA" id="ARBA00022989"/>
    </source>
</evidence>
<dbReference type="InterPro" id="IPR023298">
    <property type="entry name" value="ATPase_P-typ_TM_dom_sf"/>
</dbReference>
<feature type="transmembrane region" description="Helical" evidence="16">
    <location>
        <begin position="990"/>
        <end position="1015"/>
    </location>
</feature>
<dbReference type="Pfam" id="PF00690">
    <property type="entry name" value="Cation_ATPase_N"/>
    <property type="match status" value="1"/>
</dbReference>
<dbReference type="InterPro" id="IPR018303">
    <property type="entry name" value="ATPase_P-typ_P_site"/>
</dbReference>
<dbReference type="Proteomes" id="UP001153069">
    <property type="component" value="Unassembled WGS sequence"/>
</dbReference>
<dbReference type="InterPro" id="IPR023299">
    <property type="entry name" value="ATPase_P-typ_cyto_dom_N"/>
</dbReference>
<feature type="transmembrane region" description="Helical" evidence="16">
    <location>
        <begin position="922"/>
        <end position="944"/>
    </location>
</feature>
<sequence>MPGGDSEPLLSSGSANKNKSAYGSFATKDGYSTSPLGLATIVSEQQLGALKAFDGVDGLAQAMLGGSTSVTLKDGLATSNVKGLQERYGSNALPLPPKPDIWELIVAALADPTMLMLLASAIVSLILGLGIERDFEKGWIEGTSISVTVCLVVGVTAVTDYSKAQEFRNQQIQLESGKHVDILRNNGQNQSAHPAELVVGDVVRLAVGDIAPADGVLFQASTDLKMDESALTGETELIKKAIYSTSNSAADIDPFIVSGTNVMQGTGLFLVLAVGSNSIQGKILARIREQSDEDDEPDEEGGPGGCMGALRAFFTFGGGDSGAGLMEKLDILAVDIGKGGLIVALIVFLVMLVEWIYKDFVVEANCSPLSTDQFACDEMEVCHYDSDEAACLRHWSVEDVSTVLDYFITAITILVVAVPEGLPLAVTLALAVSMKRMMKDNNQVKHMDSTETMGSATTICSDKTGTLTENKMTVMKAKFAGDLYEHIVGGTSTSLGATMKEQFGNDGKSKLLSEAILLNVAPTSKVTFKADTGEALYEGNPTDCALIKLTAQLGFDKVDQVREPFRDSSSMLDWGVHNVPFSSERKRMSWIVTGTPPNAFRLYCKGAPQQVFDQCSKIATSINSNTDIETKEFDDCRKQDVMDLVSEWQDKGLRTLAIAFRDIIETPSQGWDGASSEQLEAGMTLLAVVGIEDPLRASVPGAITECHKAGIDVRMCTGDALSTAVAIAKGCKILRPNDLAAGAPKPGFAMTGAEFDDRVHKKDPSKPKIVRRVFDPKINDAVDSLAEPFLLDDAGNKVMDQQAFDDLWPTLRVLARCQPEDKLTLVRGMRKSRVFLDEARCAELYREHGIRIFPDYQVVAVTGDGTNDAPALKSANVGFAMGIAGTETAKQACDIILLDDNFSSIIKAVMWGRNVFDSISKFIQFQLTVNVVAITLAVIGAFTYNESPLSAVQMLWVNMIMDSLASLALATEQPTKELLDRMPYGKRRPVISPTMTGNIVGHSIYQIIILCWVLFSPQTLPIIDPPIEHEPTKGTLNWSLFFNVFVMLQLFNEFNARRLPTPEKLKTTLSEWNVFQGMFTNPMFVGIMFTTFTLQIFIVEVGGEAVNVVPGGLTQNQWLFCVGAGAGSLVWQVVINLVVILLAPAAFESKESDNIIASGRKVTPEDLEAVTMTEISASKWDKVRLGVRRDILYARVFNTSVRSGAKLNTLVRCAETQQRGDDYYKLLGKQMSRKSLGLKKGRLSQTSE</sequence>
<proteinExistence type="predicted"/>
<evidence type="ECO:0000256" key="8">
    <source>
        <dbReference type="ARBA" id="ARBA00022837"/>
    </source>
</evidence>
<feature type="domain" description="Cation-transporting P-type ATPase N-terminal" evidence="17">
    <location>
        <begin position="64"/>
        <end position="129"/>
    </location>
</feature>
<feature type="transmembrane region" description="Helical" evidence="16">
    <location>
        <begin position="1072"/>
        <end position="1097"/>
    </location>
</feature>
<evidence type="ECO:0000313" key="18">
    <source>
        <dbReference type="EMBL" id="CAB9519882.1"/>
    </source>
</evidence>
<feature type="transmembrane region" description="Helical" evidence="16">
    <location>
        <begin position="336"/>
        <end position="357"/>
    </location>
</feature>
<dbReference type="InterPro" id="IPR008250">
    <property type="entry name" value="ATPase_P-typ_transduc_dom_A_sf"/>
</dbReference>
<dbReference type="GO" id="GO:0046872">
    <property type="term" value="F:metal ion binding"/>
    <property type="evidence" value="ECO:0007669"/>
    <property type="project" value="UniProtKB-KW"/>
</dbReference>
<evidence type="ECO:0000256" key="10">
    <source>
        <dbReference type="ARBA" id="ARBA00022842"/>
    </source>
</evidence>
<evidence type="ECO:0000256" key="15">
    <source>
        <dbReference type="ARBA" id="ARBA00048694"/>
    </source>
</evidence>
<dbReference type="PANTHER" id="PTHR24093:SF369">
    <property type="entry name" value="CALCIUM-TRANSPORTING ATPASE"/>
    <property type="match status" value="1"/>
</dbReference>
<dbReference type="SUPFAM" id="SSF81660">
    <property type="entry name" value="Metal cation-transporting ATPase, ATP-binding domain N"/>
    <property type="match status" value="1"/>
</dbReference>
<dbReference type="SFLD" id="SFLDS00003">
    <property type="entry name" value="Haloacid_Dehalogenase"/>
    <property type="match status" value="1"/>
</dbReference>
<dbReference type="Gene3D" id="3.40.50.1000">
    <property type="entry name" value="HAD superfamily/HAD-like"/>
    <property type="match status" value="1"/>
</dbReference>
<keyword evidence="4" id="KW-0109">Calcium transport</keyword>
<dbReference type="GO" id="GO:0005388">
    <property type="term" value="F:P-type calcium transporter activity"/>
    <property type="evidence" value="ECO:0007669"/>
    <property type="project" value="UniProtKB-EC"/>
</dbReference>
<keyword evidence="5 16" id="KW-0812">Transmembrane</keyword>
<name>A0A9N8HP52_9STRA</name>
<evidence type="ECO:0000313" key="19">
    <source>
        <dbReference type="Proteomes" id="UP001153069"/>
    </source>
</evidence>
<dbReference type="Gene3D" id="3.40.1110.10">
    <property type="entry name" value="Calcium-transporting ATPase, cytoplasmic domain N"/>
    <property type="match status" value="1"/>
</dbReference>
<evidence type="ECO:0000256" key="11">
    <source>
        <dbReference type="ARBA" id="ARBA00022967"/>
    </source>
</evidence>
<dbReference type="EMBL" id="CAICTM010001053">
    <property type="protein sequence ID" value="CAB9519882.1"/>
    <property type="molecule type" value="Genomic_DNA"/>
</dbReference>
<dbReference type="SUPFAM" id="SSF81653">
    <property type="entry name" value="Calcium ATPase, transduction domain A"/>
    <property type="match status" value="1"/>
</dbReference>
<comment type="catalytic activity">
    <reaction evidence="15">
        <text>Ca(2+)(in) + ATP + H2O = Ca(2+)(out) + ADP + phosphate + H(+)</text>
        <dbReference type="Rhea" id="RHEA:18105"/>
        <dbReference type="ChEBI" id="CHEBI:15377"/>
        <dbReference type="ChEBI" id="CHEBI:15378"/>
        <dbReference type="ChEBI" id="CHEBI:29108"/>
        <dbReference type="ChEBI" id="CHEBI:30616"/>
        <dbReference type="ChEBI" id="CHEBI:43474"/>
        <dbReference type="ChEBI" id="CHEBI:456216"/>
        <dbReference type="EC" id="7.2.2.10"/>
    </reaction>
</comment>
<dbReference type="PROSITE" id="PS00154">
    <property type="entry name" value="ATPASE_E1_E2"/>
    <property type="match status" value="1"/>
</dbReference>
<keyword evidence="8" id="KW-0106">Calcium</keyword>
<dbReference type="SMART" id="SM00831">
    <property type="entry name" value="Cation_ATPase_N"/>
    <property type="match status" value="1"/>
</dbReference>
<protein>
    <recommendedName>
        <fullName evidence="2">P-type Ca(2+) transporter</fullName>
        <ecNumber evidence="2">7.2.2.10</ecNumber>
    </recommendedName>
</protein>
<dbReference type="PRINTS" id="PR00119">
    <property type="entry name" value="CATATPASE"/>
</dbReference>
<keyword evidence="19" id="KW-1185">Reference proteome</keyword>
<comment type="subcellular location">
    <subcellularLocation>
        <location evidence="1">Endomembrane system</location>
        <topology evidence="1">Multi-pass membrane protein</topology>
    </subcellularLocation>
</comment>
<evidence type="ECO:0000256" key="5">
    <source>
        <dbReference type="ARBA" id="ARBA00022692"/>
    </source>
</evidence>
<dbReference type="SFLD" id="SFLDG00002">
    <property type="entry name" value="C1.7:_P-type_atpase_like"/>
    <property type="match status" value="1"/>
</dbReference>
<dbReference type="FunFam" id="1.20.1110.10:FF:000039">
    <property type="entry name" value="Calcium-transporting ATPase"/>
    <property type="match status" value="1"/>
</dbReference>
<feature type="transmembrane region" description="Helical" evidence="16">
    <location>
        <begin position="406"/>
        <end position="432"/>
    </location>
</feature>